<proteinExistence type="predicted"/>
<gene>
    <name evidence="1" type="ORF">DHETER_LOCUS7618</name>
</gene>
<dbReference type="Proteomes" id="UP000789702">
    <property type="component" value="Unassembled WGS sequence"/>
</dbReference>
<evidence type="ECO:0000313" key="2">
    <source>
        <dbReference type="Proteomes" id="UP000789702"/>
    </source>
</evidence>
<sequence length="909" mass="100977">MALANATFSEILDDLSSRFIINVPEEELASVERICFQIEQAHWFYEDFVREQNPINNYHNVDMHQAFKYKSVISANILRHCPLLHQWSHEHEKAFADFMQYKIRVPVCGAIMLNDTMDQCVLVKGWSSRSGWGFPKGKINKDEPDSTCAAREVLEETGYDISPLIKEHDYVELTIREQRIRLYIVVGVPEDTEFCPKTRKEIIEWHKVSDLPTWIRSRDKDTPYNCGGGCVKYGSSRFYMVVPFVSKLRHWLKSQRKLVRKRVTDVSHQEESSEVVVFNGHGTDSGPKETSPETSVPGTESEGSPHEQSPTFSGKLHKSSPNIHGTSQTIMRSMFSLDAPMSTQIPTFSTSLPQELQQLNAPDAGLNFEYNQMPASEFTQSHSYFSTSLPLGQSPFDSYTSNGLTFHQSTPNKIQSSSLSNLEGAKLHMPRRKSSIGSTYSNSHSHINTTNSRDITAPVPINANSNAAIAALDPEQKLRRNSLLSLFTASASSKQCGTTTPMSSATVGHDDQRRNSLLNVLQSEIPSTSNQIYSTSTPLTHDDITQHQAQQSLLHFLPSSYDHINTAEVMSSSNTHTNTMFSMFQNSAAQRNPKVMTSQSSAIPDANYLGNRRDSAFSRHSSQGATTPKLSTNVGPIGQGRPSNNNENNNPEIHEVARKMSLLGLFSTTYSSNSDKNTPNTCRATAESPFKPQNTFFSSSTVNSQLGIPGTPSSLRVNKESLLRLITASPPPQGAPLSPKVFDAEIQAQERALLNLLKLTNPSNNGVVGENVSPNLISNDSMSASIPHGYDQKISEFGHSNNDNVRVEINKENNPFLDDYVRYTPQDNKLNENGSSASSKRAYPEATKLVEISPDLRVRHELLDRIHAFIPPGGTNPKEGFNSRARSLGNSDNPMVNFKFDVEKIVATL</sequence>
<protein>
    <submittedName>
        <fullName evidence="1">306_t:CDS:1</fullName>
    </submittedName>
</protein>
<name>A0ACA9MS61_9GLOM</name>
<reference evidence="1" key="1">
    <citation type="submission" date="2021-06" db="EMBL/GenBank/DDBJ databases">
        <authorList>
            <person name="Kallberg Y."/>
            <person name="Tangrot J."/>
            <person name="Rosling A."/>
        </authorList>
    </citation>
    <scope>NUCLEOTIDE SEQUENCE</scope>
    <source>
        <strain evidence="1">IL203A</strain>
    </source>
</reference>
<keyword evidence="2" id="KW-1185">Reference proteome</keyword>
<comment type="caution">
    <text evidence="1">The sequence shown here is derived from an EMBL/GenBank/DDBJ whole genome shotgun (WGS) entry which is preliminary data.</text>
</comment>
<evidence type="ECO:0000313" key="1">
    <source>
        <dbReference type="EMBL" id="CAG8610595.1"/>
    </source>
</evidence>
<dbReference type="EMBL" id="CAJVPU010010995">
    <property type="protein sequence ID" value="CAG8610595.1"/>
    <property type="molecule type" value="Genomic_DNA"/>
</dbReference>
<accession>A0ACA9MS61</accession>
<organism evidence="1 2">
    <name type="scientific">Dentiscutata heterogama</name>
    <dbReference type="NCBI Taxonomy" id="1316150"/>
    <lineage>
        <taxon>Eukaryota</taxon>
        <taxon>Fungi</taxon>
        <taxon>Fungi incertae sedis</taxon>
        <taxon>Mucoromycota</taxon>
        <taxon>Glomeromycotina</taxon>
        <taxon>Glomeromycetes</taxon>
        <taxon>Diversisporales</taxon>
        <taxon>Gigasporaceae</taxon>
        <taxon>Dentiscutata</taxon>
    </lineage>
</organism>